<sequence>MKGRWKREIPEKTRRPKASSSTIPTCENPVTQPGIEPVNKLGAGGRPPATQSFGAPPIWDAEGSGFESRTKYVRPGRTVTPHNNSMDEMPLSIVSHIIRGTGLMLPARLMEGNEDHHLRQKLSTSDVRELGGEQGRELGDRSSAAWRVASGADISPPPTNPTPPITRPQVWRVRDCQTTAACEGSLRRSPIEERSRIGTETVAPLEFGAGVKIEIKFISNCRNWLLEISIRDQQPSSTNTARARLLGGGKLIPTALVLLYYAMHGLKKRDFNRGHQRLHTTAWDDSPELR</sequence>
<evidence type="ECO:0000256" key="1">
    <source>
        <dbReference type="SAM" id="MobiDB-lite"/>
    </source>
</evidence>
<proteinExistence type="predicted"/>
<feature type="region of interest" description="Disordered" evidence="1">
    <location>
        <begin position="1"/>
        <end position="37"/>
    </location>
</feature>
<keyword evidence="3" id="KW-1185">Reference proteome</keyword>
<organism evidence="2 3">
    <name type="scientific">Dryococelus australis</name>
    <dbReference type="NCBI Taxonomy" id="614101"/>
    <lineage>
        <taxon>Eukaryota</taxon>
        <taxon>Metazoa</taxon>
        <taxon>Ecdysozoa</taxon>
        <taxon>Arthropoda</taxon>
        <taxon>Hexapoda</taxon>
        <taxon>Insecta</taxon>
        <taxon>Pterygota</taxon>
        <taxon>Neoptera</taxon>
        <taxon>Polyneoptera</taxon>
        <taxon>Phasmatodea</taxon>
        <taxon>Verophasmatodea</taxon>
        <taxon>Anareolatae</taxon>
        <taxon>Phasmatidae</taxon>
        <taxon>Eurycanthinae</taxon>
        <taxon>Dryococelus</taxon>
    </lineage>
</organism>
<dbReference type="Proteomes" id="UP001159363">
    <property type="component" value="Chromosome 5"/>
</dbReference>
<feature type="compositionally biased region" description="Basic and acidic residues" evidence="1">
    <location>
        <begin position="1"/>
        <end position="13"/>
    </location>
</feature>
<dbReference type="EMBL" id="JARBHB010000006">
    <property type="protein sequence ID" value="KAJ8880381.1"/>
    <property type="molecule type" value="Genomic_DNA"/>
</dbReference>
<name>A0ABQ9H7U1_9NEOP</name>
<reference evidence="2 3" key="1">
    <citation type="submission" date="2023-02" db="EMBL/GenBank/DDBJ databases">
        <title>LHISI_Scaffold_Assembly.</title>
        <authorList>
            <person name="Stuart O.P."/>
            <person name="Cleave R."/>
            <person name="Magrath M.J.L."/>
            <person name="Mikheyev A.S."/>
        </authorList>
    </citation>
    <scope>NUCLEOTIDE SEQUENCE [LARGE SCALE GENOMIC DNA]</scope>
    <source>
        <strain evidence="2">Daus_M_001</strain>
        <tissue evidence="2">Leg muscle</tissue>
    </source>
</reference>
<feature type="compositionally biased region" description="Polar residues" evidence="1">
    <location>
        <begin position="18"/>
        <end position="31"/>
    </location>
</feature>
<comment type="caution">
    <text evidence="2">The sequence shown here is derived from an EMBL/GenBank/DDBJ whole genome shotgun (WGS) entry which is preliminary data.</text>
</comment>
<accession>A0ABQ9H7U1</accession>
<evidence type="ECO:0000313" key="3">
    <source>
        <dbReference type="Proteomes" id="UP001159363"/>
    </source>
</evidence>
<evidence type="ECO:0000313" key="2">
    <source>
        <dbReference type="EMBL" id="KAJ8880381.1"/>
    </source>
</evidence>
<protein>
    <submittedName>
        <fullName evidence="2">Uncharacterized protein</fullName>
    </submittedName>
</protein>
<gene>
    <name evidence="2" type="ORF">PR048_016850</name>
</gene>